<feature type="region of interest" description="Disordered" evidence="1">
    <location>
        <begin position="72"/>
        <end position="175"/>
    </location>
</feature>
<feature type="compositionally biased region" description="Basic and acidic residues" evidence="1">
    <location>
        <begin position="14"/>
        <end position="23"/>
    </location>
</feature>
<dbReference type="EMBL" id="JBJUIK010000013">
    <property type="protein sequence ID" value="KAL3506973.1"/>
    <property type="molecule type" value="Genomic_DNA"/>
</dbReference>
<comment type="caution">
    <text evidence="2">The sequence shown here is derived from an EMBL/GenBank/DDBJ whole genome shotgun (WGS) entry which is preliminary data.</text>
</comment>
<evidence type="ECO:0000313" key="3">
    <source>
        <dbReference type="Proteomes" id="UP001630127"/>
    </source>
</evidence>
<reference evidence="2 3" key="1">
    <citation type="submission" date="2024-11" db="EMBL/GenBank/DDBJ databases">
        <title>A near-complete genome assembly of Cinchona calisaya.</title>
        <authorList>
            <person name="Lian D.C."/>
            <person name="Zhao X.W."/>
            <person name="Wei L."/>
        </authorList>
    </citation>
    <scope>NUCLEOTIDE SEQUENCE [LARGE SCALE GENOMIC DNA]</scope>
    <source>
        <tissue evidence="2">Nenye</tissue>
    </source>
</reference>
<sequence length="675" mass="73619">MERDNKKKKKKKERVQPRCDERATNPLQDFNRIPRSSNNNKNFCNICSSSSSISTEAPKGCLSFLLSSSPSSSNPSSISHLQRNPKSFSTLPNRSLLSITPKSAPNSTRPRSKENEHPKKNPSFLSQCHSSKKPTSKSSLSNSLKNSASGSRRFGVNKKDLKHKDQKAPNLGNFNNNVSDNLNDIENFTPVGKLANNSAIVKDKQPLAAEEYSNSANSAIVKTPPVEASVSPEIQCGSSNVVVASTATPVCYGAGHLISGVSDKRKCRPRGTLTIDGPTDYSGFGKISSGFEDDSNENADRVLTKSRASLIPLLAEASMRWLLSPQGKEGEENKDDNANAYRPYMDSSSMCVSSSPSLYCQFSSDLICDIDDKNGSCNPDELTSTGKTRIVLPTLRSIPNFQGFSENSCGKYGDSLVTPQARSSCETDNMKKGGGSYYGFIGEKTPSSADPLSSINVVQTPTSDSSQDRCAGISWIDEDDCQKNEFNPELGSVAESFHRTSISPRSQMPTWDPPGLSSQFTNLVSPSHSIDHIQFQKSSDNCASWISDSTVGNVSLSQMRISWREGLASRIFDIDELDCCRCSSDEEHNGDGSDEFKNKSSKAFGMKEHDSFRHVGLRSPEFLEQEPEILGKGKKALSPVRPNIWAESISTDAGGLVASEDSDWALCYKNQLFEV</sequence>
<feature type="compositionally biased region" description="Basic and acidic residues" evidence="1">
    <location>
        <begin position="157"/>
        <end position="167"/>
    </location>
</feature>
<evidence type="ECO:0000256" key="1">
    <source>
        <dbReference type="SAM" id="MobiDB-lite"/>
    </source>
</evidence>
<organism evidence="2 3">
    <name type="scientific">Cinchona calisaya</name>
    <dbReference type="NCBI Taxonomy" id="153742"/>
    <lineage>
        <taxon>Eukaryota</taxon>
        <taxon>Viridiplantae</taxon>
        <taxon>Streptophyta</taxon>
        <taxon>Embryophyta</taxon>
        <taxon>Tracheophyta</taxon>
        <taxon>Spermatophyta</taxon>
        <taxon>Magnoliopsida</taxon>
        <taxon>eudicotyledons</taxon>
        <taxon>Gunneridae</taxon>
        <taxon>Pentapetalae</taxon>
        <taxon>asterids</taxon>
        <taxon>lamiids</taxon>
        <taxon>Gentianales</taxon>
        <taxon>Rubiaceae</taxon>
        <taxon>Cinchonoideae</taxon>
        <taxon>Cinchoneae</taxon>
        <taxon>Cinchona</taxon>
    </lineage>
</organism>
<feature type="compositionally biased region" description="Low complexity" evidence="1">
    <location>
        <begin position="72"/>
        <end position="81"/>
    </location>
</feature>
<dbReference type="Proteomes" id="UP001630127">
    <property type="component" value="Unassembled WGS sequence"/>
</dbReference>
<proteinExistence type="predicted"/>
<dbReference type="PANTHER" id="PTHR36022:SF1">
    <property type="entry name" value="GPI-ANCHORED ADHESIN-LIKE PROTEIN"/>
    <property type="match status" value="1"/>
</dbReference>
<feature type="compositionally biased region" description="Polar residues" evidence="1">
    <location>
        <begin position="82"/>
        <end position="109"/>
    </location>
</feature>
<protein>
    <submittedName>
        <fullName evidence="2">Uncharacterized protein</fullName>
    </submittedName>
</protein>
<name>A0ABD2YN48_9GENT</name>
<feature type="compositionally biased region" description="Basic residues" evidence="1">
    <location>
        <begin position="1"/>
        <end position="13"/>
    </location>
</feature>
<evidence type="ECO:0000313" key="2">
    <source>
        <dbReference type="EMBL" id="KAL3506973.1"/>
    </source>
</evidence>
<accession>A0ABD2YN48</accession>
<gene>
    <name evidence="2" type="ORF">ACH5RR_032355</name>
</gene>
<feature type="region of interest" description="Disordered" evidence="1">
    <location>
        <begin position="1"/>
        <end position="41"/>
    </location>
</feature>
<feature type="compositionally biased region" description="Low complexity" evidence="1">
    <location>
        <begin position="136"/>
        <end position="151"/>
    </location>
</feature>
<dbReference type="PANTHER" id="PTHR36022">
    <property type="entry name" value="GPI-ANCHORED ADHESIN-LIKE PROTEIN"/>
    <property type="match status" value="1"/>
</dbReference>
<keyword evidence="3" id="KW-1185">Reference proteome</keyword>
<dbReference type="AlphaFoldDB" id="A0ABD2YN48"/>